<reference evidence="5 6" key="1">
    <citation type="journal article" date="2020" name="G3 (Bethesda)">
        <title>Improved Reference Genome for Cyclotella cryptica CCMP332, a Model for Cell Wall Morphogenesis, Salinity Adaptation, and Lipid Production in Diatoms (Bacillariophyta).</title>
        <authorList>
            <person name="Roberts W.R."/>
            <person name="Downey K.M."/>
            <person name="Ruck E.C."/>
            <person name="Traller J.C."/>
            <person name="Alverson A.J."/>
        </authorList>
    </citation>
    <scope>NUCLEOTIDE SEQUENCE [LARGE SCALE GENOMIC DNA]</scope>
    <source>
        <strain evidence="5 6">CCMP332</strain>
    </source>
</reference>
<evidence type="ECO:0000313" key="5">
    <source>
        <dbReference type="EMBL" id="KAL3792440.1"/>
    </source>
</evidence>
<dbReference type="InterPro" id="IPR038718">
    <property type="entry name" value="SNF2-like_sf"/>
</dbReference>
<dbReference type="InterPro" id="IPR027417">
    <property type="entry name" value="P-loop_NTPase"/>
</dbReference>
<dbReference type="SMART" id="SM00490">
    <property type="entry name" value="HELICc"/>
    <property type="match status" value="1"/>
</dbReference>
<comment type="caution">
    <text evidence="5">The sequence shown here is derived from an EMBL/GenBank/DDBJ whole genome shotgun (WGS) entry which is preliminary data.</text>
</comment>
<dbReference type="CDD" id="cd18793">
    <property type="entry name" value="SF2_C_SNF"/>
    <property type="match status" value="1"/>
</dbReference>
<dbReference type="PROSITE" id="PS51194">
    <property type="entry name" value="HELICASE_CTER"/>
    <property type="match status" value="1"/>
</dbReference>
<protein>
    <submittedName>
        <fullName evidence="5">Uncharacterized protein</fullName>
    </submittedName>
</protein>
<dbReference type="Gene3D" id="3.40.50.300">
    <property type="entry name" value="P-loop containing nucleotide triphosphate hydrolases"/>
    <property type="match status" value="1"/>
</dbReference>
<feature type="region of interest" description="Disordered" evidence="2">
    <location>
        <begin position="987"/>
        <end position="1006"/>
    </location>
</feature>
<feature type="compositionally biased region" description="Acidic residues" evidence="2">
    <location>
        <begin position="50"/>
        <end position="61"/>
    </location>
</feature>
<dbReference type="SMART" id="SM00487">
    <property type="entry name" value="DEXDc"/>
    <property type="match status" value="1"/>
</dbReference>
<dbReference type="Pfam" id="PF00176">
    <property type="entry name" value="SNF2-rel_dom"/>
    <property type="match status" value="1"/>
</dbReference>
<dbReference type="PANTHER" id="PTHR45629">
    <property type="entry name" value="SNF2/RAD54 FAMILY MEMBER"/>
    <property type="match status" value="1"/>
</dbReference>
<dbReference type="Gene3D" id="3.40.50.10810">
    <property type="entry name" value="Tandem AAA-ATPase domain"/>
    <property type="match status" value="1"/>
</dbReference>
<name>A0ABD3PWP5_9STRA</name>
<dbReference type="EMBL" id="JABMIG020000102">
    <property type="protein sequence ID" value="KAL3792440.1"/>
    <property type="molecule type" value="Genomic_DNA"/>
</dbReference>
<dbReference type="Proteomes" id="UP001516023">
    <property type="component" value="Unassembled WGS sequence"/>
</dbReference>
<sequence>MTSPQTLSVLYYKRSHKVDKHRGTTKHDGMLTVCPPPSCWVKLTPCRDNEEEEDVAEDDGDDISRSDHGDGGDYENSGNGVGRGGGSHKKRKWNACFKNSKSKTTNQRARSKSTSTAIMLYSGIHPKISCKTFGNAANGATVLYSGVHPEISRKTFGDAANGATCVDDDDDVWALNGTWECQVMAMMATTTATVNKDSNGGNSSRTGGASSHWNGGSTTTVVRRRAPLMPLRKHPWMNRRPQAKPLLASKCGIGAKKPAVASSLTATKLSSSASGQREKDANGEWNLAKEENEGHDSDDDEEESSRPTLVKRNVPPSLLRNARTRIMARPTVVSQISRGIGTAATNTTITTITSSPDEFPGASGIQLPNSLRQALRPHQREGIVFLWNCVTGANEGLRRVFERRIMDDRDNDETESGGDGGGGGEKRMGQVPRGAVLADEMGLGKTLMTIATIYSLHRHQRDRRFIIVCPSSLVSNWAKEFDQWIGKASQPKRVIVRNGAQDEGLRALKSFVPPKPQQAEVLILSYELLRLHREIVAKATRVGLLVVDEGHRLKNTAGSQTLAALNSLHAEARILISGTPIQNNLSEFYSVANFAVPGILGDLSSFRRWYERPLSEANTKNATREQKERGRMQSKALEEITKTFVLRRLQKDVLKSILPPRMELLLFCRPTEKQCELYHEISHRASKSIGSMGGREDADNPLRLLGELRKLCTHPFLLSKEGESSSLSPREEDVSLSGKLLVLERLLDSIRDHHPNDKVVIVSNFTTALSVIESCILRKKNLPFVRLDGSVELSARQPMVDSFNKGSVNLSFAFLLSSKAGGCGLNLIGANRLIMVDADWNPATDQQAMARVYRQGQTKPCYIYRMFTTGTVEEVIFQRQTQKGNLAQLANDGGHSTNGKSNQCASFTSEELRDCFTLKEGCKCDTKNKLGKKWSDYCGVSSLHTQGCTDQPLLAVCEDLVDTLSFVRVVDDEPTIDTVEPMACEDSFSASDVDFDSSSEEEEFDG</sequence>
<dbReference type="GO" id="GO:0016787">
    <property type="term" value="F:hydrolase activity"/>
    <property type="evidence" value="ECO:0007669"/>
    <property type="project" value="UniProtKB-KW"/>
</dbReference>
<keyword evidence="1" id="KW-0378">Hydrolase</keyword>
<feature type="region of interest" description="Disordered" evidence="2">
    <location>
        <begin position="194"/>
        <end position="218"/>
    </location>
</feature>
<dbReference type="SUPFAM" id="SSF52540">
    <property type="entry name" value="P-loop containing nucleoside triphosphate hydrolases"/>
    <property type="match status" value="2"/>
</dbReference>
<dbReference type="InterPro" id="IPR049730">
    <property type="entry name" value="SNF2/RAD54-like_C"/>
</dbReference>
<feature type="region of interest" description="Disordered" evidence="2">
    <location>
        <begin position="408"/>
        <end position="430"/>
    </location>
</feature>
<evidence type="ECO:0000256" key="2">
    <source>
        <dbReference type="SAM" id="MobiDB-lite"/>
    </source>
</evidence>
<feature type="region of interest" description="Disordered" evidence="2">
    <location>
        <begin position="266"/>
        <end position="314"/>
    </location>
</feature>
<dbReference type="InterPro" id="IPR001650">
    <property type="entry name" value="Helicase_C-like"/>
</dbReference>
<gene>
    <name evidence="5" type="ORF">HJC23_001558</name>
</gene>
<feature type="region of interest" description="Disordered" evidence="2">
    <location>
        <begin position="50"/>
        <end position="91"/>
    </location>
</feature>
<feature type="domain" description="Helicase ATP-binding" evidence="3">
    <location>
        <begin position="426"/>
        <end position="598"/>
    </location>
</feature>
<dbReference type="AlphaFoldDB" id="A0ABD3PWP5"/>
<feature type="compositionally biased region" description="Basic and acidic residues" evidence="2">
    <location>
        <begin position="62"/>
        <end position="71"/>
    </location>
</feature>
<accession>A0ABD3PWP5</accession>
<feature type="domain" description="Helicase C-terminal" evidence="4">
    <location>
        <begin position="742"/>
        <end position="905"/>
    </location>
</feature>
<feature type="compositionally biased region" description="Basic and acidic residues" evidence="2">
    <location>
        <begin position="276"/>
        <end position="295"/>
    </location>
</feature>
<proteinExistence type="predicted"/>
<organism evidence="5 6">
    <name type="scientific">Cyclotella cryptica</name>
    <dbReference type="NCBI Taxonomy" id="29204"/>
    <lineage>
        <taxon>Eukaryota</taxon>
        <taxon>Sar</taxon>
        <taxon>Stramenopiles</taxon>
        <taxon>Ochrophyta</taxon>
        <taxon>Bacillariophyta</taxon>
        <taxon>Coscinodiscophyceae</taxon>
        <taxon>Thalassiosirophycidae</taxon>
        <taxon>Stephanodiscales</taxon>
        <taxon>Stephanodiscaceae</taxon>
        <taxon>Cyclotella</taxon>
    </lineage>
</organism>
<evidence type="ECO:0000256" key="1">
    <source>
        <dbReference type="ARBA" id="ARBA00022801"/>
    </source>
</evidence>
<dbReference type="InterPro" id="IPR014001">
    <property type="entry name" value="Helicase_ATP-bd"/>
</dbReference>
<evidence type="ECO:0000259" key="3">
    <source>
        <dbReference type="PROSITE" id="PS51192"/>
    </source>
</evidence>
<feature type="compositionally biased region" description="Acidic residues" evidence="2">
    <location>
        <begin position="993"/>
        <end position="1006"/>
    </location>
</feature>
<evidence type="ECO:0000313" key="6">
    <source>
        <dbReference type="Proteomes" id="UP001516023"/>
    </source>
</evidence>
<dbReference type="PANTHER" id="PTHR45629:SF7">
    <property type="entry name" value="DNA EXCISION REPAIR PROTEIN ERCC-6-RELATED"/>
    <property type="match status" value="1"/>
</dbReference>
<evidence type="ECO:0000259" key="4">
    <source>
        <dbReference type="PROSITE" id="PS51194"/>
    </source>
</evidence>
<keyword evidence="6" id="KW-1185">Reference proteome</keyword>
<dbReference type="InterPro" id="IPR000330">
    <property type="entry name" value="SNF2_N"/>
</dbReference>
<dbReference type="Pfam" id="PF00271">
    <property type="entry name" value="Helicase_C"/>
    <property type="match status" value="1"/>
</dbReference>
<dbReference type="PROSITE" id="PS51192">
    <property type="entry name" value="HELICASE_ATP_BIND_1"/>
    <property type="match status" value="1"/>
</dbReference>
<dbReference type="InterPro" id="IPR050496">
    <property type="entry name" value="SNF2_RAD54_helicase_repair"/>
</dbReference>
<dbReference type="Gene3D" id="1.20.120.850">
    <property type="entry name" value="SWI2/SNF2 ATPases, N-terminal domain"/>
    <property type="match status" value="1"/>
</dbReference>